<feature type="signal peptide" evidence="1">
    <location>
        <begin position="1"/>
        <end position="23"/>
    </location>
</feature>
<evidence type="ECO:0000259" key="2">
    <source>
        <dbReference type="Pfam" id="PF13472"/>
    </source>
</evidence>
<sequence>MLVRLIALSAAAVLVAGSSGAAAAAGRFSAEMQAFAAQDKAAPPTPCKIVFTGSSTIRFWTSLSQDMAPIPVLNRGFGGAEISDVNANFDQVVGRYRPRAVVFYAGENDLNAGESKDSVAEDFGRFMKLKSEKLGAATPVYFISLKPSQARERQIPDQSAVNAKIKAQMKGRKDFVYIDVVPQMMGADGHPKDLFVADGLHMNSAGYAIWTKVVRPVMEKEMKADRPACRSSASASAKP</sequence>
<protein>
    <submittedName>
        <fullName evidence="3">Lysophospholipase L1-like esterase</fullName>
    </submittedName>
</protein>
<dbReference type="Gene3D" id="3.40.50.1110">
    <property type="entry name" value="SGNH hydrolase"/>
    <property type="match status" value="1"/>
</dbReference>
<dbReference type="InterPro" id="IPR036514">
    <property type="entry name" value="SGNH_hydro_sf"/>
</dbReference>
<dbReference type="EMBL" id="JACIDK010000007">
    <property type="protein sequence ID" value="MBB3893060.1"/>
    <property type="molecule type" value="Genomic_DNA"/>
</dbReference>
<dbReference type="AlphaFoldDB" id="A0A840A666"/>
<gene>
    <name evidence="3" type="ORF">GGQ61_003798</name>
</gene>
<accession>A0A840A666</accession>
<keyword evidence="4" id="KW-1185">Reference proteome</keyword>
<dbReference type="Proteomes" id="UP000530564">
    <property type="component" value="Unassembled WGS sequence"/>
</dbReference>
<dbReference type="GO" id="GO:0004622">
    <property type="term" value="F:phosphatidylcholine lysophospholipase activity"/>
    <property type="evidence" value="ECO:0007669"/>
    <property type="project" value="TreeGrafter"/>
</dbReference>
<organism evidence="3 4">
    <name type="scientific">Phenylobacterium haematophilum</name>
    <dbReference type="NCBI Taxonomy" id="98513"/>
    <lineage>
        <taxon>Bacteria</taxon>
        <taxon>Pseudomonadati</taxon>
        <taxon>Pseudomonadota</taxon>
        <taxon>Alphaproteobacteria</taxon>
        <taxon>Caulobacterales</taxon>
        <taxon>Caulobacteraceae</taxon>
        <taxon>Phenylobacterium</taxon>
    </lineage>
</organism>
<evidence type="ECO:0000256" key="1">
    <source>
        <dbReference type="SAM" id="SignalP"/>
    </source>
</evidence>
<reference evidence="3 4" key="1">
    <citation type="submission" date="2020-08" db="EMBL/GenBank/DDBJ databases">
        <title>Genomic Encyclopedia of Type Strains, Phase IV (KMG-IV): sequencing the most valuable type-strain genomes for metagenomic binning, comparative biology and taxonomic classification.</title>
        <authorList>
            <person name="Goeker M."/>
        </authorList>
    </citation>
    <scope>NUCLEOTIDE SEQUENCE [LARGE SCALE GENOMIC DNA]</scope>
    <source>
        <strain evidence="3 4">DSM 21793</strain>
    </source>
</reference>
<keyword evidence="1" id="KW-0732">Signal</keyword>
<comment type="caution">
    <text evidence="3">The sequence shown here is derived from an EMBL/GenBank/DDBJ whole genome shotgun (WGS) entry which is preliminary data.</text>
</comment>
<name>A0A840A666_9CAUL</name>
<dbReference type="PANTHER" id="PTHR30383:SF5">
    <property type="entry name" value="SGNH HYDROLASE-TYPE ESTERASE DOMAIN-CONTAINING PROTEIN"/>
    <property type="match status" value="1"/>
</dbReference>
<dbReference type="Pfam" id="PF13472">
    <property type="entry name" value="Lipase_GDSL_2"/>
    <property type="match status" value="1"/>
</dbReference>
<dbReference type="RefSeq" id="WP_183776154.1">
    <property type="nucleotide sequence ID" value="NZ_JACIDK010000007.1"/>
</dbReference>
<evidence type="ECO:0000313" key="3">
    <source>
        <dbReference type="EMBL" id="MBB3893060.1"/>
    </source>
</evidence>
<proteinExistence type="predicted"/>
<dbReference type="PANTHER" id="PTHR30383">
    <property type="entry name" value="THIOESTERASE 1/PROTEASE 1/LYSOPHOSPHOLIPASE L1"/>
    <property type="match status" value="1"/>
</dbReference>
<dbReference type="InterPro" id="IPR013830">
    <property type="entry name" value="SGNH_hydro"/>
</dbReference>
<evidence type="ECO:0000313" key="4">
    <source>
        <dbReference type="Proteomes" id="UP000530564"/>
    </source>
</evidence>
<feature type="chain" id="PRO_5032948860" evidence="1">
    <location>
        <begin position="24"/>
        <end position="239"/>
    </location>
</feature>
<dbReference type="SUPFAM" id="SSF52266">
    <property type="entry name" value="SGNH hydrolase"/>
    <property type="match status" value="1"/>
</dbReference>
<dbReference type="InterPro" id="IPR051532">
    <property type="entry name" value="Ester_Hydrolysis_Enzymes"/>
</dbReference>
<feature type="domain" description="SGNH hydrolase-type esterase" evidence="2">
    <location>
        <begin position="60"/>
        <end position="209"/>
    </location>
</feature>